<dbReference type="Proteomes" id="UP000197138">
    <property type="component" value="Unassembled WGS sequence"/>
</dbReference>
<dbReference type="OrthoDB" id="7537227at2759"/>
<feature type="domain" description="U-box" evidence="6">
    <location>
        <begin position="63"/>
        <end position="137"/>
    </location>
</feature>
<dbReference type="EMBL" id="MTKT01005400">
    <property type="protein sequence ID" value="OWM67355.1"/>
    <property type="molecule type" value="Genomic_DNA"/>
</dbReference>
<dbReference type="GO" id="GO:0061630">
    <property type="term" value="F:ubiquitin protein ligase activity"/>
    <property type="evidence" value="ECO:0007669"/>
    <property type="project" value="UniProtKB-EC"/>
</dbReference>
<evidence type="ECO:0000256" key="2">
    <source>
        <dbReference type="ARBA" id="ARBA00004906"/>
    </source>
</evidence>
<dbReference type="PANTHER" id="PTHR23315">
    <property type="entry name" value="U BOX DOMAIN-CONTAINING"/>
    <property type="match status" value="1"/>
</dbReference>
<evidence type="ECO:0000259" key="6">
    <source>
        <dbReference type="PROSITE" id="PS51698"/>
    </source>
</evidence>
<dbReference type="Gene3D" id="3.30.40.10">
    <property type="entry name" value="Zinc/RING finger domain, C3HC4 (zinc finger)"/>
    <property type="match status" value="1"/>
</dbReference>
<dbReference type="GeneID" id="116208688"/>
<keyword evidence="5" id="KW-0833">Ubl conjugation pathway</keyword>
<sequence length="444" mass="48414">MALTGGVPELSRELSRLAAEIVGEEDCGVDVIDDAVGILCALRGLVSAQDEKPPPSELLDEAAVPEEFLCPISKRLMQEPVVLETGQTYDRSHIEELLNKGDKRCPQTQKSLSHTVLTPNSLIQELICQWCTERGIEPPKALQDTVDKAVIDPNRECFELLLNKFSTSSSFEDRKAAAKELQQLTKRVPSFRAFFTGSSSTITALLNAATHPELQEDLTATVFNLSVHKENGKVVGKDPSIISLLIELMKNGSIKSRSNAAAALFTLLADDSSKCLIGRMGALSPLIHLLKEVEPLALNDVVSAISSLCSIVENKERAVNEGVVGVILSKIKSCGPSAELISLLASFATDQDAVDQMGELRAVSCLLGILKEIPNEHSKEHCVAILYLIATRDSSKLREIRRDEKSNGTLSALARSQTSTMRAKRKANSILDKIQRMYLEMHTS</sequence>
<reference evidence="8 10" key="3">
    <citation type="submission" date="2017-11" db="EMBL/GenBank/DDBJ databases">
        <title>De-novo sequencing of pomegranate (Punica granatum L.) genome.</title>
        <authorList>
            <person name="Akparov Z."/>
            <person name="Amiraslanov A."/>
            <person name="Hajiyeva S."/>
            <person name="Abbasov M."/>
            <person name="Kaur K."/>
            <person name="Hamwieh A."/>
            <person name="Solovyev V."/>
            <person name="Salamov A."/>
            <person name="Braich B."/>
            <person name="Kosarev P."/>
            <person name="Mahmoud A."/>
            <person name="Hajiyev E."/>
            <person name="Babayeva S."/>
            <person name="Izzatullayeva V."/>
            <person name="Mammadov A."/>
            <person name="Mammadov A."/>
            <person name="Sharifova S."/>
            <person name="Ojaghi J."/>
            <person name="Eynullazada K."/>
            <person name="Bayramov B."/>
            <person name="Abdulazimova A."/>
            <person name="Shahmuradov I."/>
        </authorList>
    </citation>
    <scope>NUCLEOTIDE SEQUENCE [LARGE SCALE GENOMIC DNA]</scope>
    <source>
        <strain evidence="8">AG2017</strain>
        <strain evidence="10">cv. AG2017</strain>
        <tissue evidence="8">Leaf</tissue>
    </source>
</reference>
<dbReference type="InterPro" id="IPR045210">
    <property type="entry name" value="RING-Ubox_PUB"/>
</dbReference>
<dbReference type="SMART" id="SM00504">
    <property type="entry name" value="Ubox"/>
    <property type="match status" value="1"/>
</dbReference>
<comment type="caution">
    <text evidence="7">The sequence shown here is derived from an EMBL/GenBank/DDBJ whole genome shotgun (WGS) entry which is preliminary data.</text>
</comment>
<dbReference type="InterPro" id="IPR013083">
    <property type="entry name" value="Znf_RING/FYVE/PHD"/>
</dbReference>
<comment type="catalytic activity">
    <reaction evidence="1">
        <text>S-ubiquitinyl-[E2 ubiquitin-conjugating enzyme]-L-cysteine + [acceptor protein]-L-lysine = [E2 ubiquitin-conjugating enzyme]-L-cysteine + N(6)-ubiquitinyl-[acceptor protein]-L-lysine.</text>
        <dbReference type="EC" id="2.3.2.27"/>
    </reaction>
</comment>
<dbReference type="InterPro" id="IPR016024">
    <property type="entry name" value="ARM-type_fold"/>
</dbReference>
<name>A0A218W3K4_PUNGR</name>
<evidence type="ECO:0000313" key="8">
    <source>
        <dbReference type="EMBL" id="PKI43043.1"/>
    </source>
</evidence>
<dbReference type="Pfam" id="PF04564">
    <property type="entry name" value="U-box"/>
    <property type="match status" value="1"/>
</dbReference>
<organism evidence="7 9">
    <name type="scientific">Punica granatum</name>
    <name type="common">Pomegranate</name>
    <dbReference type="NCBI Taxonomy" id="22663"/>
    <lineage>
        <taxon>Eukaryota</taxon>
        <taxon>Viridiplantae</taxon>
        <taxon>Streptophyta</taxon>
        <taxon>Embryophyta</taxon>
        <taxon>Tracheophyta</taxon>
        <taxon>Spermatophyta</taxon>
        <taxon>Magnoliopsida</taxon>
        <taxon>eudicotyledons</taxon>
        <taxon>Gunneridae</taxon>
        <taxon>Pentapetalae</taxon>
        <taxon>rosids</taxon>
        <taxon>malvids</taxon>
        <taxon>Myrtales</taxon>
        <taxon>Lythraceae</taxon>
        <taxon>Punica</taxon>
    </lineage>
</organism>
<dbReference type="EC" id="2.3.2.27" evidence="3"/>
<dbReference type="Proteomes" id="UP000233551">
    <property type="component" value="Unassembled WGS sequence"/>
</dbReference>
<dbReference type="SUPFAM" id="SSF48371">
    <property type="entry name" value="ARM repeat"/>
    <property type="match status" value="1"/>
</dbReference>
<evidence type="ECO:0000313" key="7">
    <source>
        <dbReference type="EMBL" id="OWM67355.1"/>
    </source>
</evidence>
<dbReference type="Gene3D" id="1.25.10.10">
    <property type="entry name" value="Leucine-rich Repeat Variant"/>
    <property type="match status" value="1"/>
</dbReference>
<dbReference type="InterPro" id="IPR003613">
    <property type="entry name" value="Ubox_domain"/>
</dbReference>
<evidence type="ECO:0000313" key="9">
    <source>
        <dbReference type="Proteomes" id="UP000197138"/>
    </source>
</evidence>
<keyword evidence="4" id="KW-0808">Transferase</keyword>
<evidence type="ECO:0000256" key="5">
    <source>
        <dbReference type="ARBA" id="ARBA00022786"/>
    </source>
</evidence>
<dbReference type="InterPro" id="IPR011989">
    <property type="entry name" value="ARM-like"/>
</dbReference>
<evidence type="ECO:0000313" key="10">
    <source>
        <dbReference type="Proteomes" id="UP000233551"/>
    </source>
</evidence>
<dbReference type="UniPathway" id="UPA00143"/>
<proteinExistence type="predicted"/>
<comment type="pathway">
    <text evidence="2">Protein modification; protein ubiquitination.</text>
</comment>
<dbReference type="PROSITE" id="PS51698">
    <property type="entry name" value="U_BOX"/>
    <property type="match status" value="1"/>
</dbReference>
<evidence type="ECO:0000256" key="3">
    <source>
        <dbReference type="ARBA" id="ARBA00012483"/>
    </source>
</evidence>
<dbReference type="CDD" id="cd16664">
    <property type="entry name" value="RING-Ubox_PUB"/>
    <property type="match status" value="1"/>
</dbReference>
<evidence type="ECO:0000256" key="1">
    <source>
        <dbReference type="ARBA" id="ARBA00000900"/>
    </source>
</evidence>
<accession>A0A218W3K4</accession>
<protein>
    <recommendedName>
        <fullName evidence="3">RING-type E3 ubiquitin transferase</fullName>
        <ecNumber evidence="3">2.3.2.27</ecNumber>
    </recommendedName>
</protein>
<dbReference type="EMBL" id="PGOL01003088">
    <property type="protein sequence ID" value="PKI43043.1"/>
    <property type="molecule type" value="Genomic_DNA"/>
</dbReference>
<reference evidence="9" key="1">
    <citation type="journal article" date="2017" name="Plant J.">
        <title>The pomegranate (Punica granatum L.) genome and the genomics of punicalagin biosynthesis.</title>
        <authorList>
            <person name="Qin G."/>
            <person name="Xu C."/>
            <person name="Ming R."/>
            <person name="Tang H."/>
            <person name="Guyot R."/>
            <person name="Kramer E.M."/>
            <person name="Hu Y."/>
            <person name="Yi X."/>
            <person name="Qi Y."/>
            <person name="Xu X."/>
            <person name="Gao Z."/>
            <person name="Pan H."/>
            <person name="Jian J."/>
            <person name="Tian Y."/>
            <person name="Yue Z."/>
            <person name="Xu Y."/>
        </authorList>
    </citation>
    <scope>NUCLEOTIDE SEQUENCE [LARGE SCALE GENOMIC DNA]</scope>
    <source>
        <strain evidence="9">cv. Dabenzi</strain>
    </source>
</reference>
<dbReference type="GO" id="GO:0016567">
    <property type="term" value="P:protein ubiquitination"/>
    <property type="evidence" value="ECO:0007669"/>
    <property type="project" value="UniProtKB-UniPathway"/>
</dbReference>
<dbReference type="PANTHER" id="PTHR23315:SF265">
    <property type="entry name" value="U-BOX DOMAIN-CONTAINING PROTEIN 46-RELATED"/>
    <property type="match status" value="1"/>
</dbReference>
<reference evidence="7" key="2">
    <citation type="submission" date="2017-06" db="EMBL/GenBank/DDBJ databases">
        <title>The pomegranate genome and the genomics of punicalagin biosynthesis.</title>
        <authorList>
            <person name="Xu C."/>
        </authorList>
    </citation>
    <scope>NUCLEOTIDE SEQUENCE [LARGE SCALE GENOMIC DNA]</scope>
    <source>
        <tissue evidence="7">Fresh leaf</tissue>
    </source>
</reference>
<evidence type="ECO:0000256" key="4">
    <source>
        <dbReference type="ARBA" id="ARBA00022679"/>
    </source>
</evidence>
<gene>
    <name evidence="7" type="ORF">CDL15_Pgr000807</name>
    <name evidence="8" type="ORF">CRG98_036522</name>
</gene>
<dbReference type="AlphaFoldDB" id="A0A218W3K4"/>
<keyword evidence="10" id="KW-1185">Reference proteome</keyword>
<dbReference type="SUPFAM" id="SSF57850">
    <property type="entry name" value="RING/U-box"/>
    <property type="match status" value="1"/>
</dbReference>